<evidence type="ECO:0000313" key="2">
    <source>
        <dbReference type="Proteomes" id="UP000581189"/>
    </source>
</evidence>
<proteinExistence type="predicted"/>
<protein>
    <submittedName>
        <fullName evidence="1">Uncharacterized protein</fullName>
    </submittedName>
</protein>
<dbReference type="EMBL" id="JACJFN010000002">
    <property type="protein sequence ID" value="MBB1519892.1"/>
    <property type="molecule type" value="Genomic_DNA"/>
</dbReference>
<keyword evidence="2" id="KW-1185">Reference proteome</keyword>
<organism evidence="1 2">
    <name type="scientific">Aquipseudomonas guryensis</name>
    <dbReference type="NCBI Taxonomy" id="2759165"/>
    <lineage>
        <taxon>Bacteria</taxon>
        <taxon>Pseudomonadati</taxon>
        <taxon>Pseudomonadota</taxon>
        <taxon>Gammaproteobacteria</taxon>
        <taxon>Pseudomonadales</taxon>
        <taxon>Pseudomonadaceae</taxon>
        <taxon>Aquipseudomonas</taxon>
    </lineage>
</organism>
<gene>
    <name evidence="1" type="ORF">H3H45_11640</name>
</gene>
<sequence>MEVVKTLKPGSNGTKRLVDIYGESLVTVRYRLDREKQLSYTTVELIIETKAAPTPGLNLTAQRLYQNRQLVPLRIHYAEEDLRLLLMRAGGKWDMENKVWRIRYGDAIKLGLKDRIIEK</sequence>
<evidence type="ECO:0000313" key="1">
    <source>
        <dbReference type="EMBL" id="MBB1519892.1"/>
    </source>
</evidence>
<dbReference type="RefSeq" id="WP_182833876.1">
    <property type="nucleotide sequence ID" value="NZ_JACJFN010000002.1"/>
</dbReference>
<reference evidence="1 2" key="1">
    <citation type="submission" date="2020-08" db="EMBL/GenBank/DDBJ databases">
        <authorList>
            <person name="Kim C.M."/>
        </authorList>
    </citation>
    <scope>NUCLEOTIDE SEQUENCE [LARGE SCALE GENOMIC DNA]</scope>
    <source>
        <strain evidence="1 2">SR9</strain>
    </source>
</reference>
<accession>A0A7W4DCS8</accession>
<name>A0A7W4DCS8_9GAMM</name>
<dbReference type="AlphaFoldDB" id="A0A7W4DCS8"/>
<comment type="caution">
    <text evidence="1">The sequence shown here is derived from an EMBL/GenBank/DDBJ whole genome shotgun (WGS) entry which is preliminary data.</text>
</comment>
<dbReference type="Proteomes" id="UP000581189">
    <property type="component" value="Unassembled WGS sequence"/>
</dbReference>